<evidence type="ECO:0000256" key="1">
    <source>
        <dbReference type="SAM" id="Phobius"/>
    </source>
</evidence>
<dbReference type="Proteomes" id="UP000051952">
    <property type="component" value="Unassembled WGS sequence"/>
</dbReference>
<feature type="transmembrane region" description="Helical" evidence="1">
    <location>
        <begin position="190"/>
        <end position="212"/>
    </location>
</feature>
<dbReference type="VEuPathDB" id="TriTrypDB:BSAL_80915"/>
<name>A0A0S4J1F0_BODSA</name>
<protein>
    <submittedName>
        <fullName evidence="2">Transmembrane protein, putative</fullName>
    </submittedName>
</protein>
<feature type="transmembrane region" description="Helical" evidence="1">
    <location>
        <begin position="137"/>
        <end position="158"/>
    </location>
</feature>
<dbReference type="EMBL" id="CYKH01000866">
    <property type="protein sequence ID" value="CUG54285.1"/>
    <property type="molecule type" value="Genomic_DNA"/>
</dbReference>
<feature type="transmembrane region" description="Helical" evidence="1">
    <location>
        <begin position="164"/>
        <end position="183"/>
    </location>
</feature>
<reference evidence="3" key="1">
    <citation type="submission" date="2015-09" db="EMBL/GenBank/DDBJ databases">
        <authorList>
            <consortium name="Pathogen Informatics"/>
        </authorList>
    </citation>
    <scope>NUCLEOTIDE SEQUENCE [LARGE SCALE GENOMIC DNA]</scope>
    <source>
        <strain evidence="3">Lake Konstanz</strain>
    </source>
</reference>
<dbReference type="AlphaFoldDB" id="A0A0S4J1F0"/>
<keyword evidence="1" id="KW-0472">Membrane</keyword>
<keyword evidence="3" id="KW-1185">Reference proteome</keyword>
<sequence length="233" mass="27002">MQPQTELTKNVLMKELRTLPIYRYHRHNLRPWDRKLPPLVAQEADNEQRWEMEPPSLLTIFGALFVSLAMYQLLWIMPFYVNQEHAAAAWKNIEIPQIIYNEPKVWMGLWIVTHLSSGLTLWFVWLTGGWIKHVPELLPIALAFFAECMWLDIAVYVARLDILTVLWMMIALCHVIAMYLLWAKKVAIGSIFLIPMLGASVAMSIYSAAFWIQDGHTYSWLGDIPRDPQPAPA</sequence>
<gene>
    <name evidence="2" type="ORF">BSAL_80915</name>
</gene>
<keyword evidence="1 2" id="KW-0812">Transmembrane</keyword>
<accession>A0A0S4J1F0</accession>
<feature type="transmembrane region" description="Helical" evidence="1">
    <location>
        <begin position="105"/>
        <end position="125"/>
    </location>
</feature>
<proteinExistence type="predicted"/>
<organism evidence="2 3">
    <name type="scientific">Bodo saltans</name>
    <name type="common">Flagellated protozoan</name>
    <dbReference type="NCBI Taxonomy" id="75058"/>
    <lineage>
        <taxon>Eukaryota</taxon>
        <taxon>Discoba</taxon>
        <taxon>Euglenozoa</taxon>
        <taxon>Kinetoplastea</taxon>
        <taxon>Metakinetoplastina</taxon>
        <taxon>Eubodonida</taxon>
        <taxon>Bodonidae</taxon>
        <taxon>Bodo</taxon>
    </lineage>
</organism>
<evidence type="ECO:0000313" key="2">
    <source>
        <dbReference type="EMBL" id="CUG54285.1"/>
    </source>
</evidence>
<feature type="transmembrane region" description="Helical" evidence="1">
    <location>
        <begin position="57"/>
        <end position="81"/>
    </location>
</feature>
<keyword evidence="1" id="KW-1133">Transmembrane helix</keyword>
<evidence type="ECO:0000313" key="3">
    <source>
        <dbReference type="Proteomes" id="UP000051952"/>
    </source>
</evidence>